<sequence>MLQKRIHYHSLMPNTRLDSRLLLRALIAFNIVLAVYNIITLQSNTSSKANPCLIVINTSKQTTNVHNSLQKGDFDDNVANSEMTPIDSKLYETKAITTEDKPINSSKINGEILNEKNKETIWWSTETRGSYTVLKNFVPSDESPDPMKSVTLTTQGTHSFLYHIENLCLRWDGHISVAVYSPGLDFPLVVNLIYYLRKCRNSCVREKTSWHMVYDSLFSPQSNTSFPSSYVEDMDFDCSQSYDELTNRFNTSFRSDHSLPYPINVVRNVARLNARTKYIFASDIELYPSVGIVSGFMQLLDRKMSGLVPVISGKNPHVYVIPIFEVKVGVTPPKNKTELKALMKTGNAIFFHKWVCDACQNFPDRNLWIDSIPTNHSLGIFRVTRRLRTRNTWEPLYIGTNDEPLYDERLSWDGKRDKMSQMYEMCLMSYDLAILDNAFLVHAPGIKHIDPKEEKKRLPFIKRNNMVYNTIMSKLRKKYGTKNQC</sequence>
<dbReference type="EMBL" id="OC862817">
    <property type="protein sequence ID" value="CAD7630543.1"/>
    <property type="molecule type" value="Genomic_DNA"/>
</dbReference>
<keyword evidence="1" id="KW-0812">Transmembrane</keyword>
<feature type="transmembrane region" description="Helical" evidence="1">
    <location>
        <begin position="21"/>
        <end position="39"/>
    </location>
</feature>
<protein>
    <recommendedName>
        <fullName evidence="4">N-acetyllactosaminide beta-1,3-N-acetylglucosaminyltransferase</fullName>
    </recommendedName>
</protein>
<dbReference type="PANTHER" id="PTHR47412:SF1">
    <property type="entry name" value="FI01434P-RELATED"/>
    <property type="match status" value="1"/>
</dbReference>
<keyword evidence="3" id="KW-1185">Reference proteome</keyword>
<dbReference type="AlphaFoldDB" id="A0A7R9KW69"/>
<dbReference type="Proteomes" id="UP000759131">
    <property type="component" value="Unassembled WGS sequence"/>
</dbReference>
<evidence type="ECO:0000256" key="1">
    <source>
        <dbReference type="SAM" id="Phobius"/>
    </source>
</evidence>
<dbReference type="EMBL" id="CAJPIZ010008242">
    <property type="protein sequence ID" value="CAG2110973.1"/>
    <property type="molecule type" value="Genomic_DNA"/>
</dbReference>
<evidence type="ECO:0000313" key="2">
    <source>
        <dbReference type="EMBL" id="CAD7630543.1"/>
    </source>
</evidence>
<reference evidence="2" key="1">
    <citation type="submission" date="2020-11" db="EMBL/GenBank/DDBJ databases">
        <authorList>
            <person name="Tran Van P."/>
        </authorList>
    </citation>
    <scope>NUCLEOTIDE SEQUENCE</scope>
</reference>
<keyword evidence="1" id="KW-0472">Membrane</keyword>
<dbReference type="OrthoDB" id="9974378at2759"/>
<organism evidence="2">
    <name type="scientific">Medioppia subpectinata</name>
    <dbReference type="NCBI Taxonomy" id="1979941"/>
    <lineage>
        <taxon>Eukaryota</taxon>
        <taxon>Metazoa</taxon>
        <taxon>Ecdysozoa</taxon>
        <taxon>Arthropoda</taxon>
        <taxon>Chelicerata</taxon>
        <taxon>Arachnida</taxon>
        <taxon>Acari</taxon>
        <taxon>Acariformes</taxon>
        <taxon>Sarcoptiformes</taxon>
        <taxon>Oribatida</taxon>
        <taxon>Brachypylina</taxon>
        <taxon>Oppioidea</taxon>
        <taxon>Oppiidae</taxon>
        <taxon>Medioppia</taxon>
    </lineage>
</organism>
<dbReference type="PANTHER" id="PTHR47412">
    <property type="entry name" value="FI01434P-RELATED"/>
    <property type="match status" value="1"/>
</dbReference>
<evidence type="ECO:0008006" key="4">
    <source>
        <dbReference type="Google" id="ProtNLM"/>
    </source>
</evidence>
<proteinExistence type="predicted"/>
<gene>
    <name evidence="2" type="ORF">OSB1V03_LOCUS10955</name>
</gene>
<name>A0A7R9KW69_9ACAR</name>
<keyword evidence="1" id="KW-1133">Transmembrane helix</keyword>
<accession>A0A7R9KW69</accession>
<evidence type="ECO:0000313" key="3">
    <source>
        <dbReference type="Proteomes" id="UP000759131"/>
    </source>
</evidence>
<dbReference type="Pfam" id="PF13896">
    <property type="entry name" value="Glyco_transf_49"/>
    <property type="match status" value="1"/>
</dbReference>